<evidence type="ECO:0000256" key="1">
    <source>
        <dbReference type="SAM" id="Phobius"/>
    </source>
</evidence>
<evidence type="ECO:0000313" key="2">
    <source>
        <dbReference type="EMBL" id="GAG53189.1"/>
    </source>
</evidence>
<feature type="transmembrane region" description="Helical" evidence="1">
    <location>
        <begin position="154"/>
        <end position="183"/>
    </location>
</feature>
<protein>
    <submittedName>
        <fullName evidence="2">Uncharacterized protein</fullName>
    </submittedName>
</protein>
<feature type="transmembrane region" description="Helical" evidence="1">
    <location>
        <begin position="41"/>
        <end position="64"/>
    </location>
</feature>
<dbReference type="EMBL" id="BARS01053731">
    <property type="protein sequence ID" value="GAG53189.1"/>
    <property type="molecule type" value="Genomic_DNA"/>
</dbReference>
<name>X0YBI1_9ZZZZ</name>
<keyword evidence="1" id="KW-0472">Membrane</keyword>
<comment type="caution">
    <text evidence="2">The sequence shown here is derived from an EMBL/GenBank/DDBJ whole genome shotgun (WGS) entry which is preliminary data.</text>
</comment>
<feature type="transmembrane region" description="Helical" evidence="1">
    <location>
        <begin position="76"/>
        <end position="99"/>
    </location>
</feature>
<sequence length="187" mass="20758">MGESPDNWKDAPQSGRLESGLTGRTWPVILYGALVLMPANIYLLLVAGQSLVGPISFIALILWVEAARLSRRPLTTAEAFIVYSVSAVAAGQMIFYMYAIHPAYFRISEVANSAMFSYRDASTGEMVTFAEAAPRWWAPPAEVVRQRNFLHPAWLLPIGIGMASWFFHMLADLCMGVLGYHLFVKVE</sequence>
<dbReference type="AlphaFoldDB" id="X0YBI1"/>
<proteinExistence type="predicted"/>
<accession>X0YBI1</accession>
<gene>
    <name evidence="2" type="ORF">S01H1_79667</name>
</gene>
<organism evidence="2">
    <name type="scientific">marine sediment metagenome</name>
    <dbReference type="NCBI Taxonomy" id="412755"/>
    <lineage>
        <taxon>unclassified sequences</taxon>
        <taxon>metagenomes</taxon>
        <taxon>ecological metagenomes</taxon>
    </lineage>
</organism>
<reference evidence="2" key="1">
    <citation type="journal article" date="2014" name="Front. Microbiol.">
        <title>High frequency of phylogenetically diverse reductive dehalogenase-homologous genes in deep subseafloor sedimentary metagenomes.</title>
        <authorList>
            <person name="Kawai M."/>
            <person name="Futagami T."/>
            <person name="Toyoda A."/>
            <person name="Takaki Y."/>
            <person name="Nishi S."/>
            <person name="Hori S."/>
            <person name="Arai W."/>
            <person name="Tsubouchi T."/>
            <person name="Morono Y."/>
            <person name="Uchiyama I."/>
            <person name="Ito T."/>
            <person name="Fujiyama A."/>
            <person name="Inagaki F."/>
            <person name="Takami H."/>
        </authorList>
    </citation>
    <scope>NUCLEOTIDE SEQUENCE</scope>
    <source>
        <strain evidence="2">Expedition CK06-06</strain>
    </source>
</reference>
<keyword evidence="1" id="KW-1133">Transmembrane helix</keyword>
<keyword evidence="1" id="KW-0812">Transmembrane</keyword>
<feature type="non-terminal residue" evidence="2">
    <location>
        <position position="187"/>
    </location>
</feature>